<dbReference type="PANTHER" id="PTHR16089:SF24">
    <property type="entry name" value="MITOTIC DEACETYLASE-ASSOCIATED SANT DOMAIN PROTEIN"/>
    <property type="match status" value="1"/>
</dbReference>
<evidence type="ECO:0000313" key="1">
    <source>
        <dbReference type="EMBL" id="NWX81878.1"/>
    </source>
</evidence>
<dbReference type="InterPro" id="IPR051066">
    <property type="entry name" value="Trans_reg/Corepressor"/>
</dbReference>
<keyword evidence="2" id="KW-1185">Reference proteome</keyword>
<dbReference type="GO" id="GO:0003714">
    <property type="term" value="F:transcription corepressor activity"/>
    <property type="evidence" value="ECO:0007669"/>
    <property type="project" value="TreeGrafter"/>
</dbReference>
<sequence length="63" mass="6671">VENLLAAACSSIFPGAGTNQELALHFLHEAKGSILVSGALTKLLLKRPVRSATHPLADYHYTG</sequence>
<dbReference type="GO" id="GO:0000118">
    <property type="term" value="C:histone deacetylase complex"/>
    <property type="evidence" value="ECO:0007669"/>
    <property type="project" value="TreeGrafter"/>
</dbReference>
<dbReference type="AlphaFoldDB" id="A0A7K6ZD70"/>
<dbReference type="PANTHER" id="PTHR16089">
    <property type="entry name" value="REST COREPRESSOR COREST PROTEIN-RELATED"/>
    <property type="match status" value="1"/>
</dbReference>
<feature type="non-terminal residue" evidence="1">
    <location>
        <position position="1"/>
    </location>
</feature>
<name>A0A7K6ZD70_9AVES</name>
<evidence type="ECO:0000313" key="2">
    <source>
        <dbReference type="Proteomes" id="UP000538817"/>
    </source>
</evidence>
<accession>A0A7K6ZD70</accession>
<proteinExistence type="predicted"/>
<feature type="non-terminal residue" evidence="1">
    <location>
        <position position="63"/>
    </location>
</feature>
<dbReference type="GO" id="GO:0005667">
    <property type="term" value="C:transcription regulator complex"/>
    <property type="evidence" value="ECO:0007669"/>
    <property type="project" value="TreeGrafter"/>
</dbReference>
<comment type="caution">
    <text evidence="1">The sequence shown here is derived from an EMBL/GenBank/DDBJ whole genome shotgun (WGS) entry which is preliminary data.</text>
</comment>
<dbReference type="GO" id="GO:0006357">
    <property type="term" value="P:regulation of transcription by RNA polymerase II"/>
    <property type="evidence" value="ECO:0007669"/>
    <property type="project" value="TreeGrafter"/>
</dbReference>
<organism evidence="1 2">
    <name type="scientific">Nothoprocta pentlandii</name>
    <dbReference type="NCBI Taxonomy" id="2585814"/>
    <lineage>
        <taxon>Eukaryota</taxon>
        <taxon>Metazoa</taxon>
        <taxon>Chordata</taxon>
        <taxon>Craniata</taxon>
        <taxon>Vertebrata</taxon>
        <taxon>Euteleostomi</taxon>
        <taxon>Archelosauria</taxon>
        <taxon>Archosauria</taxon>
        <taxon>Dinosauria</taxon>
        <taxon>Saurischia</taxon>
        <taxon>Theropoda</taxon>
        <taxon>Coelurosauria</taxon>
        <taxon>Aves</taxon>
        <taxon>Palaeognathae</taxon>
        <taxon>Tinamiformes</taxon>
        <taxon>Tinamidae</taxon>
        <taxon>Nothoprocta</taxon>
    </lineage>
</organism>
<dbReference type="Proteomes" id="UP000538817">
    <property type="component" value="Unassembled WGS sequence"/>
</dbReference>
<protein>
    <submittedName>
        <fullName evidence="1">TREF1 factor</fullName>
    </submittedName>
</protein>
<reference evidence="1 2" key="1">
    <citation type="submission" date="2019-09" db="EMBL/GenBank/DDBJ databases">
        <title>Bird 10,000 Genomes (B10K) Project - Family phase.</title>
        <authorList>
            <person name="Zhang G."/>
        </authorList>
    </citation>
    <scope>NUCLEOTIDE SEQUENCE [LARGE SCALE GENOMIC DNA]</scope>
    <source>
        <strain evidence="1">B10K-MSB-04</strain>
    </source>
</reference>
<dbReference type="EMBL" id="VZSG01000011">
    <property type="protein sequence ID" value="NWX81878.1"/>
    <property type="molecule type" value="Genomic_DNA"/>
</dbReference>
<gene>
    <name evidence="1" type="primary">Trerf1_0</name>
    <name evidence="1" type="ORF">NOTPEN_R04271</name>
</gene>